<dbReference type="NCBIfam" id="TIGR01766">
    <property type="entry name" value="IS200/IS605 family accessory protein TnpB-like domain"/>
    <property type="match status" value="1"/>
</dbReference>
<dbReference type="Proteomes" id="UP000683310">
    <property type="component" value="Chromosome"/>
</dbReference>
<keyword evidence="5" id="KW-0238">DNA-binding</keyword>
<dbReference type="NCBIfam" id="NF040570">
    <property type="entry name" value="guided_TnpB"/>
    <property type="match status" value="1"/>
</dbReference>
<dbReference type="EMBL" id="CP074371">
    <property type="protein sequence ID" value="QVI23426.1"/>
    <property type="molecule type" value="Genomic_DNA"/>
</dbReference>
<feature type="compositionally biased region" description="Basic residues" evidence="7">
    <location>
        <begin position="258"/>
        <end position="276"/>
    </location>
</feature>
<feature type="domain" description="Probable transposase IS891/IS1136/IS1341" evidence="8">
    <location>
        <begin position="214"/>
        <end position="340"/>
    </location>
</feature>
<evidence type="ECO:0000256" key="7">
    <source>
        <dbReference type="SAM" id="MobiDB-lite"/>
    </source>
</evidence>
<accession>A0ABX8CU59</accession>
<evidence type="ECO:0000259" key="10">
    <source>
        <dbReference type="Pfam" id="PF12323"/>
    </source>
</evidence>
<keyword evidence="12" id="KW-1185">Reference proteome</keyword>
<dbReference type="InterPro" id="IPR010095">
    <property type="entry name" value="Cas12f1-like_TNB"/>
</dbReference>
<dbReference type="Pfam" id="PF07282">
    <property type="entry name" value="Cas12f1-like_TNB"/>
    <property type="match status" value="1"/>
</dbReference>
<evidence type="ECO:0000256" key="1">
    <source>
        <dbReference type="ARBA" id="ARBA00008761"/>
    </source>
</evidence>
<gene>
    <name evidence="11" type="primary">tnpB</name>
    <name evidence="11" type="ORF">KHQ06_11410</name>
</gene>
<feature type="region of interest" description="Disordered" evidence="7">
    <location>
        <begin position="252"/>
        <end position="289"/>
    </location>
</feature>
<keyword evidence="2" id="KW-0815">Transposition</keyword>
<sequence>MSEFGSISTPSEELTETMVQAYRFALEPTFDQEQSLRSHCGAARFAANWGVRKVLANWDQRAAEATYGVPVEDLTPWIDLSAYSLRRAWNAEKDSIAPWWRENSKEAYASGLAQLAHAFANYAKSKQGTRSGPRMGLPRLKKKHSRQSFTFTTGSYGLGDGCRRVKIPRVGSVRTGESTRKLARRLANGTARVGSMTISRQGRRWWVSFTVHVMRHDRQPAQPNARIGVDVGVKNLAVVSQPVIGVTDTEARVPNPRHYQRVQRQRRRLSRSRARRQGPDRRHGVSPSTRWLKANAKASRLEARVAEIRRDGLHKLTTALAARYGTIVVEDLNVAGMLKNRRLAKHIADAGFSELRRQLAYKTRRHGGTLVVANRFYPSSRTCSSPSCSAVKAKLALSERVFVCDRCGLALDRDLNAARNLAALASTQSCGGTVNMPDGNRVRPGPPGSGTATGRPETAVTGQPCPSNRAGHGAPQHAP</sequence>
<feature type="domain" description="Transposase putative helix-turn-helix" evidence="10">
    <location>
        <begin position="18"/>
        <end position="60"/>
    </location>
</feature>
<evidence type="ECO:0000256" key="2">
    <source>
        <dbReference type="ARBA" id="ARBA00022578"/>
    </source>
</evidence>
<dbReference type="InterPro" id="IPR001959">
    <property type="entry name" value="Transposase"/>
</dbReference>
<dbReference type="InterPro" id="IPR053470">
    <property type="entry name" value="RNA-guided_DNA_endonuclease"/>
</dbReference>
<evidence type="ECO:0000259" key="9">
    <source>
        <dbReference type="Pfam" id="PF07282"/>
    </source>
</evidence>
<protein>
    <submittedName>
        <fullName evidence="11">IS607 family element transposase accessory protein TnpB</fullName>
    </submittedName>
</protein>
<evidence type="ECO:0000313" key="11">
    <source>
        <dbReference type="EMBL" id="QVI23426.1"/>
    </source>
</evidence>
<dbReference type="NCBIfam" id="NF038280">
    <property type="entry name" value="IS607_TnpB"/>
    <property type="match status" value="1"/>
</dbReference>
<comment type="similarity">
    <text evidence="1">In the C-terminal section; belongs to the transposase 35 family.</text>
</comment>
<name>A0ABX8CU59_9NOCA</name>
<evidence type="ECO:0000256" key="5">
    <source>
        <dbReference type="ARBA" id="ARBA00023125"/>
    </source>
</evidence>
<dbReference type="InterPro" id="IPR021027">
    <property type="entry name" value="Transposase_put_HTH"/>
</dbReference>
<evidence type="ECO:0000256" key="3">
    <source>
        <dbReference type="ARBA" id="ARBA00022723"/>
    </source>
</evidence>
<dbReference type="Pfam" id="PF01385">
    <property type="entry name" value="OrfB_IS605"/>
    <property type="match status" value="1"/>
</dbReference>
<proteinExistence type="inferred from homology"/>
<keyword evidence="6" id="KW-0233">DNA recombination</keyword>
<organism evidence="11 12">
    <name type="scientific">Nocardia tengchongensis</name>
    <dbReference type="NCBI Taxonomy" id="2055889"/>
    <lineage>
        <taxon>Bacteria</taxon>
        <taxon>Bacillati</taxon>
        <taxon>Actinomycetota</taxon>
        <taxon>Actinomycetes</taxon>
        <taxon>Mycobacteriales</taxon>
        <taxon>Nocardiaceae</taxon>
        <taxon>Nocardia</taxon>
    </lineage>
</organism>
<dbReference type="Pfam" id="PF12323">
    <property type="entry name" value="HTH_OrfB_IS605"/>
    <property type="match status" value="1"/>
</dbReference>
<evidence type="ECO:0000256" key="6">
    <source>
        <dbReference type="ARBA" id="ARBA00023172"/>
    </source>
</evidence>
<evidence type="ECO:0000256" key="4">
    <source>
        <dbReference type="ARBA" id="ARBA00022833"/>
    </source>
</evidence>
<evidence type="ECO:0000313" key="12">
    <source>
        <dbReference type="Proteomes" id="UP000683310"/>
    </source>
</evidence>
<evidence type="ECO:0000259" key="8">
    <source>
        <dbReference type="Pfam" id="PF01385"/>
    </source>
</evidence>
<reference evidence="11 12" key="1">
    <citation type="submission" date="2021-04" db="EMBL/GenBank/DDBJ databases">
        <title>Nocardia tengchongensis.</title>
        <authorList>
            <person name="Zhuang k."/>
            <person name="Ran Y."/>
            <person name="Li W."/>
        </authorList>
    </citation>
    <scope>NUCLEOTIDE SEQUENCE [LARGE SCALE GENOMIC DNA]</scope>
    <source>
        <strain evidence="11 12">CFH S0057</strain>
    </source>
</reference>
<keyword evidence="3" id="KW-0479">Metal-binding</keyword>
<feature type="domain" description="Cas12f1-like TNB" evidence="9">
    <location>
        <begin position="352"/>
        <end position="421"/>
    </location>
</feature>
<keyword evidence="4" id="KW-0862">Zinc</keyword>
<feature type="region of interest" description="Disordered" evidence="7">
    <location>
        <begin position="430"/>
        <end position="479"/>
    </location>
</feature>